<dbReference type="Gene3D" id="3.40.50.620">
    <property type="entry name" value="HUPs"/>
    <property type="match status" value="2"/>
</dbReference>
<dbReference type="PRINTS" id="PR01438">
    <property type="entry name" value="UNVRSLSTRESS"/>
</dbReference>
<reference evidence="5 6" key="1">
    <citation type="submission" date="2019-04" db="EMBL/GenBank/DDBJ databases">
        <title>Draft, Whole-Genome Sequence of the Anthracene-degrading Mycobacterium frederiksbergense LB501T, Isolated from a Polycyclic Aromatic Hydrocarbon (PAH)-Contaminated Soil.</title>
        <authorList>
            <person name="Augelletti F."/>
        </authorList>
    </citation>
    <scope>NUCLEOTIDE SEQUENCE [LARGE SCALE GENOMIC DNA]</scope>
    <source>
        <strain evidence="5 6">LB 501T</strain>
    </source>
</reference>
<dbReference type="InterPro" id="IPR014729">
    <property type="entry name" value="Rossmann-like_a/b/a_fold"/>
</dbReference>
<proteinExistence type="inferred from homology"/>
<dbReference type="Pfam" id="PF00582">
    <property type="entry name" value="Usp"/>
    <property type="match status" value="2"/>
</dbReference>
<dbReference type="PANTHER" id="PTHR46268">
    <property type="entry name" value="STRESS RESPONSE PROTEIN NHAX"/>
    <property type="match status" value="1"/>
</dbReference>
<dbReference type="InterPro" id="IPR006015">
    <property type="entry name" value="Universal_stress_UspA"/>
</dbReference>
<dbReference type="KEGG" id="mfre:EXE63_09010"/>
<dbReference type="PANTHER" id="PTHR46268:SF27">
    <property type="entry name" value="UNIVERSAL STRESS PROTEIN RV2623"/>
    <property type="match status" value="1"/>
</dbReference>
<dbReference type="RefSeq" id="WP_168141658.1">
    <property type="nucleotide sequence ID" value="NZ_CBCSDT010000024.1"/>
</dbReference>
<evidence type="ECO:0000313" key="5">
    <source>
        <dbReference type="EMBL" id="QIV81005.1"/>
    </source>
</evidence>
<keyword evidence="2" id="KW-0547">Nucleotide-binding</keyword>
<dbReference type="EMBL" id="CP038799">
    <property type="protein sequence ID" value="QIV81005.1"/>
    <property type="molecule type" value="Genomic_DNA"/>
</dbReference>
<keyword evidence="6" id="KW-1185">Reference proteome</keyword>
<evidence type="ECO:0000256" key="2">
    <source>
        <dbReference type="ARBA" id="ARBA00022741"/>
    </source>
</evidence>
<name>A0A6H0S3U8_9MYCO</name>
<evidence type="ECO:0000256" key="3">
    <source>
        <dbReference type="ARBA" id="ARBA00022840"/>
    </source>
</evidence>
<evidence type="ECO:0000256" key="1">
    <source>
        <dbReference type="ARBA" id="ARBA00008791"/>
    </source>
</evidence>
<feature type="domain" description="UspA" evidence="4">
    <location>
        <begin position="154"/>
        <end position="289"/>
    </location>
</feature>
<accession>A0A6H0S3U8</accession>
<dbReference type="InterPro" id="IPR006016">
    <property type="entry name" value="UspA"/>
</dbReference>
<dbReference type="Proteomes" id="UP000501849">
    <property type="component" value="Chromosome"/>
</dbReference>
<dbReference type="AlphaFoldDB" id="A0A6H0S3U8"/>
<dbReference type="GO" id="GO:0005524">
    <property type="term" value="F:ATP binding"/>
    <property type="evidence" value="ECO:0007669"/>
    <property type="project" value="UniProtKB-KW"/>
</dbReference>
<evidence type="ECO:0000259" key="4">
    <source>
        <dbReference type="Pfam" id="PF00582"/>
    </source>
</evidence>
<sequence>MTGIAAPIIVGVDGTIVAHHAARWAGALAHHLGTSLQIVHAMSHGGHQFSDVMAAVAAASVSAQREAAPMILKTAAEAVRRDHPDLEISTVALEEPVEDALKALSRNARLLVLGCDDVSPGAAVLVGSLTLDLCGHADCPVIAWRGELLRPTTQPIVVGVDGSSDAALDLAFELAAALGAPVQAVHAWSMRVPAGDISVPFLIDWGAVELEQVNALNRAVEPYRRAHPQVSVDVLVDALGPRRALLQQLSDAQMVIVGSRGRAPLAAAVLGSTSLNMLHHSAVPVAVCRSKRSPG</sequence>
<comment type="similarity">
    <text evidence="1">Belongs to the universal stress protein A family.</text>
</comment>
<dbReference type="SUPFAM" id="SSF52402">
    <property type="entry name" value="Adenine nucleotide alpha hydrolases-like"/>
    <property type="match status" value="2"/>
</dbReference>
<keyword evidence="3" id="KW-0067">ATP-binding</keyword>
<protein>
    <submittedName>
        <fullName evidence="5">Universal stress protein</fullName>
    </submittedName>
</protein>
<organism evidence="5 6">
    <name type="scientific">Mycolicibacterium frederiksbergense</name>
    <dbReference type="NCBI Taxonomy" id="117567"/>
    <lineage>
        <taxon>Bacteria</taxon>
        <taxon>Bacillati</taxon>
        <taxon>Actinomycetota</taxon>
        <taxon>Actinomycetes</taxon>
        <taxon>Mycobacteriales</taxon>
        <taxon>Mycobacteriaceae</taxon>
        <taxon>Mycolicibacterium</taxon>
    </lineage>
</organism>
<evidence type="ECO:0000313" key="6">
    <source>
        <dbReference type="Proteomes" id="UP000501849"/>
    </source>
</evidence>
<gene>
    <name evidence="5" type="ORF">EXE63_09010</name>
</gene>
<feature type="domain" description="UspA" evidence="4">
    <location>
        <begin position="7"/>
        <end position="143"/>
    </location>
</feature>